<evidence type="ECO:0000313" key="4">
    <source>
        <dbReference type="Proteomes" id="UP000663828"/>
    </source>
</evidence>
<dbReference type="AlphaFoldDB" id="A0A813NE97"/>
<dbReference type="Proteomes" id="UP000663852">
    <property type="component" value="Unassembled WGS sequence"/>
</dbReference>
<sequence length="239" mass="27782">MYISLFIGCAIVLDIYCYTLYGHLYVDVSFDGQWCQWKAYLFYVSGCGFFYSYLLQAIYRLCRITLFRKPALQTFRLYVCGIVLQWLLSFVQVIPVLLLGTFEYLPYDYHCQIAIHNVRGLLIGLALVHTIPISLTTMCYAYTMFYIRKVSASIKTARQLATDQRDFLVLKRIFIVLTTLIASGMPAFSIGLYFQFTGHLPYWSTQFQWLSATFTMLIVSIILIFVSPNMPKIRMYSTQ</sequence>
<dbReference type="Gene3D" id="1.20.1070.10">
    <property type="entry name" value="Rhodopsin 7-helix transmembrane proteins"/>
    <property type="match status" value="1"/>
</dbReference>
<dbReference type="SUPFAM" id="SSF81321">
    <property type="entry name" value="Family A G protein-coupled receptor-like"/>
    <property type="match status" value="1"/>
</dbReference>
<evidence type="ECO:0000256" key="1">
    <source>
        <dbReference type="SAM" id="Phobius"/>
    </source>
</evidence>
<feature type="transmembrane region" description="Helical" evidence="1">
    <location>
        <begin position="74"/>
        <end position="102"/>
    </location>
</feature>
<organism evidence="2 5">
    <name type="scientific">Adineta ricciae</name>
    <name type="common">Rotifer</name>
    <dbReference type="NCBI Taxonomy" id="249248"/>
    <lineage>
        <taxon>Eukaryota</taxon>
        <taxon>Metazoa</taxon>
        <taxon>Spiralia</taxon>
        <taxon>Gnathifera</taxon>
        <taxon>Rotifera</taxon>
        <taxon>Eurotatoria</taxon>
        <taxon>Bdelloidea</taxon>
        <taxon>Adinetida</taxon>
        <taxon>Adinetidae</taxon>
        <taxon>Adineta</taxon>
    </lineage>
</organism>
<name>A0A813NE97_ADIRI</name>
<feature type="transmembrane region" description="Helical" evidence="1">
    <location>
        <begin position="41"/>
        <end position="62"/>
    </location>
</feature>
<feature type="transmembrane region" description="Helical" evidence="1">
    <location>
        <begin position="122"/>
        <end position="147"/>
    </location>
</feature>
<gene>
    <name evidence="2" type="ORF">EDS130_LOCUS1157</name>
    <name evidence="3" type="ORF">XAT740_LOCUS42458</name>
</gene>
<evidence type="ECO:0000313" key="3">
    <source>
        <dbReference type="EMBL" id="CAF1545018.1"/>
    </source>
</evidence>
<feature type="transmembrane region" description="Helical" evidence="1">
    <location>
        <begin position="168"/>
        <end position="194"/>
    </location>
</feature>
<dbReference type="Proteomes" id="UP000663828">
    <property type="component" value="Unassembled WGS sequence"/>
</dbReference>
<keyword evidence="1" id="KW-0472">Membrane</keyword>
<keyword evidence="1" id="KW-1133">Transmembrane helix</keyword>
<dbReference type="EMBL" id="CAJNOJ010000003">
    <property type="protein sequence ID" value="CAF0731988.1"/>
    <property type="molecule type" value="Genomic_DNA"/>
</dbReference>
<dbReference type="OrthoDB" id="10044919at2759"/>
<evidence type="ECO:0000313" key="5">
    <source>
        <dbReference type="Proteomes" id="UP000663852"/>
    </source>
</evidence>
<dbReference type="EMBL" id="CAJNOR010005096">
    <property type="protein sequence ID" value="CAF1545018.1"/>
    <property type="molecule type" value="Genomic_DNA"/>
</dbReference>
<evidence type="ECO:0008006" key="6">
    <source>
        <dbReference type="Google" id="ProtNLM"/>
    </source>
</evidence>
<proteinExistence type="predicted"/>
<keyword evidence="4" id="KW-1185">Reference proteome</keyword>
<evidence type="ECO:0000313" key="2">
    <source>
        <dbReference type="EMBL" id="CAF0731988.1"/>
    </source>
</evidence>
<comment type="caution">
    <text evidence="2">The sequence shown here is derived from an EMBL/GenBank/DDBJ whole genome shotgun (WGS) entry which is preliminary data.</text>
</comment>
<feature type="transmembrane region" description="Helical" evidence="1">
    <location>
        <begin position="206"/>
        <end position="226"/>
    </location>
</feature>
<keyword evidence="1" id="KW-0812">Transmembrane</keyword>
<protein>
    <recommendedName>
        <fullName evidence="6">G-protein coupled receptors family 1 profile domain-containing protein</fullName>
    </recommendedName>
</protein>
<reference evidence="2" key="1">
    <citation type="submission" date="2021-02" db="EMBL/GenBank/DDBJ databases">
        <authorList>
            <person name="Nowell W R."/>
        </authorList>
    </citation>
    <scope>NUCLEOTIDE SEQUENCE</scope>
</reference>
<accession>A0A813NE97</accession>